<dbReference type="InterPro" id="IPR050927">
    <property type="entry name" value="TRPM"/>
</dbReference>
<name>A0A1I7SPW3_BURXY</name>
<protein>
    <submittedName>
        <fullName evidence="2">Uncharacterized protein</fullName>
    </submittedName>
</protein>
<reference evidence="2" key="1">
    <citation type="submission" date="2016-11" db="UniProtKB">
        <authorList>
            <consortium name="WormBaseParasite"/>
        </authorList>
    </citation>
    <scope>IDENTIFICATION</scope>
</reference>
<dbReference type="GO" id="GO:0030001">
    <property type="term" value="P:metal ion transport"/>
    <property type="evidence" value="ECO:0007669"/>
    <property type="project" value="TreeGrafter"/>
</dbReference>
<dbReference type="WBParaSite" id="BXY_1510700.1">
    <property type="protein sequence ID" value="BXY_1510700.1"/>
    <property type="gene ID" value="BXY_1510700"/>
</dbReference>
<dbReference type="Pfam" id="PF25969">
    <property type="entry name" value="NUDT9_N"/>
    <property type="match status" value="1"/>
</dbReference>
<dbReference type="GO" id="GO:0005261">
    <property type="term" value="F:monoatomic cation channel activity"/>
    <property type="evidence" value="ECO:0007669"/>
    <property type="project" value="TreeGrafter"/>
</dbReference>
<dbReference type="GO" id="GO:0005886">
    <property type="term" value="C:plasma membrane"/>
    <property type="evidence" value="ECO:0007669"/>
    <property type="project" value="TreeGrafter"/>
</dbReference>
<proteinExistence type="predicted"/>
<dbReference type="PANTHER" id="PTHR13800">
    <property type="entry name" value="TRANSIENT RECEPTOR POTENTIAL CATION CHANNEL, SUBFAMILY M, MEMBER 6"/>
    <property type="match status" value="1"/>
</dbReference>
<dbReference type="eggNOG" id="KOG3614">
    <property type="taxonomic scope" value="Eukaryota"/>
</dbReference>
<organism evidence="1 2">
    <name type="scientific">Bursaphelenchus xylophilus</name>
    <name type="common">Pinewood nematode worm</name>
    <name type="synonym">Aphelenchoides xylophilus</name>
    <dbReference type="NCBI Taxonomy" id="6326"/>
    <lineage>
        <taxon>Eukaryota</taxon>
        <taxon>Metazoa</taxon>
        <taxon>Ecdysozoa</taxon>
        <taxon>Nematoda</taxon>
        <taxon>Chromadorea</taxon>
        <taxon>Rhabditida</taxon>
        <taxon>Tylenchina</taxon>
        <taxon>Tylenchomorpha</taxon>
        <taxon>Aphelenchoidea</taxon>
        <taxon>Aphelenchoididae</taxon>
        <taxon>Bursaphelenchus</taxon>
    </lineage>
</organism>
<sequence>MKVALELSSAIFDTTKSLSIGFKCLIGKCGLWAIANGESDDDISTIFAQALRETLSQTDHIQETLFFIVNNGSVIHKPSESWDSGKHMVNSCFNTLYILQREGGITNEDTNLFRCRLALKLATPPPALLIGVPDEKTSSATVPPTPIGSTSPAIILPNTLHSLERHPLPIVLFCGASLESLDELKEYIECGTPAVIVEDSSELCAVLRNCFMLYNTPNFEHKAFLKWLHSELHSIELDVDQIAKAKDAICSIFATGIGPRNLFSFIKAVELENLPEHLLQLLSKTANDLNDLTQVAQLAAKLNVVSIIKQLEVGKTFSGEAFHQILLHALTSSNNIDTLTEILNQRPPIVLPRPFLLDWLDNIDDKYFFESVILESTLGYLSVPTEINSEFVNDINKLLYELSDGVFNLFPSEILLSPPNEVDTHRTLQVMALWAVLSNQLEVCKCLAAHSNEPLSLAIILARISKSLVEKCGHLTFYRQGYEKAQKYFEEVAVGVVSSSFNARPLKTYESICTQNRHFNGQSPAVLAFETENRSLLANDCFKCWAQRLVNSTLSLSSESLTNLCGFKIILSALFVFPIRNFFIQRHPLWNLVQRGYEDKGYSPTVAMLEFEGRTSKPRRALSMYSATSRSICAHDFLNTRETTPLDLNPDSNELGTFNMDFNDSQSTNFMHTNHTLLPGNEDAESFLYGHENRTRHTPSPMGVNLRWSPSYQARKVQNTTFDDVEAFYNTPLVKLWISLFFRIFYLVFFAAMLIGKGCANETALLLVWIWTLSYLCEGFWVLTIRLKTTGLNKMKFHLLDQLIIMTFLFGSLLFRMIGAKFWSENYPNYWYVHKSLQAAFFVYQCYSTFFIYGIYFDSTGKLIIRLKNVITQNVSGILLLTVLAFISTVIATKTIVYPDTDGNSAKLLDSIDWAVKSFINTDLSLLSESSECAKFAFTQPPQQCGIIGGYGNRNCPTQGFLSNIVVLQYLMVLKLVFAPLFIALVVYAVLRTDDSFDYQRTLQLYSTGREFSARPVLPPPFTFFFFGILILKRFCGCGMWIRHVQKMSEHPDERGLHGVFGKHQAVYRNPSIPPMRRSKRPDFWTQKFIDSWHNRKLNSSSESTTIAVPEAVRRLNEKLQLLVISSVFKETSDDKNAKHWRTEGSTVIIDDEYKAWTTLLPDYYPPYSCKSVEEFPAEIRRRVDNIDNIVEIAKHWRQSKLSRHINEDASKMWLLSADGLPLNPLGRRGKSGRGDFVKFGPNVIYFYVILVQLAAGVKVLLTSKNELPNKRKYGGLRSDEYLSEILTELKVADSEIQRFSIRSHLNVGQRDHNIAHVICTPLDTNDATDNAWTEADVWATLLTNYTPHQSSKYHWFDVNDGEVPNLCREFVQKSVDILKTSL</sequence>
<evidence type="ECO:0000313" key="2">
    <source>
        <dbReference type="WBParaSite" id="BXY_1510700.1"/>
    </source>
</evidence>
<dbReference type="Proteomes" id="UP000095284">
    <property type="component" value="Unplaced"/>
</dbReference>
<dbReference type="PANTHER" id="PTHR13800:SF41">
    <property type="entry name" value="PROTEIN CED-11"/>
    <property type="match status" value="1"/>
</dbReference>
<evidence type="ECO:0000313" key="1">
    <source>
        <dbReference type="Proteomes" id="UP000095284"/>
    </source>
</evidence>
<accession>A0A1I7SPW3</accession>